<accession>A0A249XZ43</accession>
<organism evidence="2 3">
    <name type="scientific">Enterococcus phage EF1</name>
    <dbReference type="NCBI Taxonomy" id="2025813"/>
    <lineage>
        <taxon>Viruses</taxon>
        <taxon>Duplodnaviria</taxon>
        <taxon>Heunggongvirae</taxon>
        <taxon>Uroviricota</taxon>
        <taxon>Caudoviricetes</taxon>
    </lineage>
</organism>
<feature type="region of interest" description="Disordered" evidence="1">
    <location>
        <begin position="23"/>
        <end position="48"/>
    </location>
</feature>
<evidence type="ECO:0000256" key="1">
    <source>
        <dbReference type="SAM" id="MobiDB-lite"/>
    </source>
</evidence>
<protein>
    <submittedName>
        <fullName evidence="2">Uncharacterized protein</fullName>
    </submittedName>
</protein>
<name>A0A249XZ43_9CAUD</name>
<reference evidence="2 3" key="1">
    <citation type="submission" date="2017-04" db="EMBL/GenBank/DDBJ databases">
        <title>Complete Genome Sequence of Lytic Bacteriophage EF1 Infecting Enterococcus faecalis Isolates.</title>
        <authorList>
            <person name="Kim D."/>
            <person name="Kim Y.J."/>
            <person name="Han B.K."/>
            <person name="Kim H."/>
        </authorList>
    </citation>
    <scope>NUCLEOTIDE SEQUENCE [LARGE SCALE GENOMIC DNA]</scope>
</reference>
<dbReference type="Proteomes" id="UP000260005">
    <property type="component" value="Segment"/>
</dbReference>
<evidence type="ECO:0000313" key="2">
    <source>
        <dbReference type="EMBL" id="ASZ76726.1"/>
    </source>
</evidence>
<proteinExistence type="predicted"/>
<evidence type="ECO:0000313" key="3">
    <source>
        <dbReference type="Proteomes" id="UP000260005"/>
    </source>
</evidence>
<feature type="compositionally biased region" description="Basic residues" evidence="1">
    <location>
        <begin position="29"/>
        <end position="48"/>
    </location>
</feature>
<dbReference type="EMBL" id="MF001358">
    <property type="protein sequence ID" value="ASZ76726.1"/>
    <property type="molecule type" value="Genomic_DNA"/>
</dbReference>
<sequence>MKIKPSHKMKLDEVGDYLQKVSRGVGTIKPKKGKGSYKRKPKHKGKWD</sequence>
<keyword evidence="3" id="KW-1185">Reference proteome</keyword>